<feature type="region of interest" description="Disordered" evidence="1">
    <location>
        <begin position="1"/>
        <end position="22"/>
    </location>
</feature>
<dbReference type="NCBIfam" id="NF005677">
    <property type="entry name" value="PRK07471.1"/>
    <property type="match status" value="1"/>
</dbReference>
<evidence type="ECO:0000313" key="4">
    <source>
        <dbReference type="Proteomes" id="UP000030004"/>
    </source>
</evidence>
<evidence type="ECO:0000259" key="2">
    <source>
        <dbReference type="SMART" id="SM00382"/>
    </source>
</evidence>
<gene>
    <name evidence="3" type="ORF">ATO9_04415</name>
</gene>
<dbReference type="PANTHER" id="PTHR11669">
    <property type="entry name" value="REPLICATION FACTOR C / DNA POLYMERASE III GAMMA-TAU SUBUNIT"/>
    <property type="match status" value="1"/>
</dbReference>
<proteinExistence type="predicted"/>
<dbReference type="RefSeq" id="WP_043745820.1">
    <property type="nucleotide sequence ID" value="NZ_AQQX01000002.1"/>
</dbReference>
<feature type="compositionally biased region" description="Basic and acidic residues" evidence="1">
    <location>
        <begin position="7"/>
        <end position="21"/>
    </location>
</feature>
<dbReference type="Pfam" id="PF13177">
    <property type="entry name" value="DNA_pol3_delta2"/>
    <property type="match status" value="1"/>
</dbReference>
<dbReference type="InterPro" id="IPR003593">
    <property type="entry name" value="AAA+_ATPase"/>
</dbReference>
<dbReference type="Proteomes" id="UP000030004">
    <property type="component" value="Unassembled WGS sequence"/>
</dbReference>
<evidence type="ECO:0000256" key="1">
    <source>
        <dbReference type="SAM" id="MobiDB-lite"/>
    </source>
</evidence>
<dbReference type="PANTHER" id="PTHR11669:SF8">
    <property type="entry name" value="DNA POLYMERASE III SUBUNIT DELTA"/>
    <property type="match status" value="1"/>
</dbReference>
<dbReference type="GO" id="GO:0009360">
    <property type="term" value="C:DNA polymerase III complex"/>
    <property type="evidence" value="ECO:0007669"/>
    <property type="project" value="TreeGrafter"/>
</dbReference>
<dbReference type="SMART" id="SM00382">
    <property type="entry name" value="AAA"/>
    <property type="match status" value="1"/>
</dbReference>
<keyword evidence="4" id="KW-1185">Reference proteome</keyword>
<feature type="domain" description="AAA+ ATPase" evidence="2">
    <location>
        <begin position="42"/>
        <end position="205"/>
    </location>
</feature>
<dbReference type="STRING" id="1461694.ATO9_04415"/>
<dbReference type="GO" id="GO:0006261">
    <property type="term" value="P:DNA-templated DNA replication"/>
    <property type="evidence" value="ECO:0007669"/>
    <property type="project" value="TreeGrafter"/>
</dbReference>
<reference evidence="3 4" key="1">
    <citation type="journal article" date="2015" name="Antonie Van Leeuwenhoek">
        <title>Pseudooceanicola atlanticus gen. nov. sp. nov., isolated from surface seawater of the Atlantic Ocean and reclassification of Oceanicola batsensis, Oceanicola marinus, Oceanicola nitratireducens, Oceanicola nanhaiensis, Oceanicola antarcticus and Oceanicola flagellatus, as Pseudooceanicola batsensis comb. nov., Pseudooceanicola marinus comb. nov., Pseudooceanicola nitratireducens comb. nov., Pseudooceanicola nanhaiensis comb. nov., Pseudooceanicola antarcticus comb. nov., and Pseudooceanicola flagellatus comb. nov.</title>
        <authorList>
            <person name="Lai Q."/>
            <person name="Li G."/>
            <person name="Liu X."/>
            <person name="Du Y."/>
            <person name="Sun F."/>
            <person name="Shao Z."/>
        </authorList>
    </citation>
    <scope>NUCLEOTIDE SEQUENCE [LARGE SCALE GENOMIC DNA]</scope>
    <source>
        <strain evidence="3 4">22II-s11g</strain>
    </source>
</reference>
<dbReference type="InterPro" id="IPR050238">
    <property type="entry name" value="DNA_Rep/Repair_Clamp_Loader"/>
</dbReference>
<protein>
    <submittedName>
        <fullName evidence="3">DNA polymerase III subunit delta</fullName>
    </submittedName>
</protein>
<evidence type="ECO:0000313" key="3">
    <source>
        <dbReference type="EMBL" id="KGM49283.1"/>
    </source>
</evidence>
<dbReference type="EMBL" id="AQQX01000002">
    <property type="protein sequence ID" value="KGM49283.1"/>
    <property type="molecule type" value="Genomic_DNA"/>
</dbReference>
<accession>A0A0A0EGQ2</accession>
<dbReference type="Gene3D" id="3.40.50.300">
    <property type="entry name" value="P-loop containing nucleotide triphosphate hydrolases"/>
    <property type="match status" value="1"/>
</dbReference>
<comment type="caution">
    <text evidence="3">The sequence shown here is derived from an EMBL/GenBank/DDBJ whole genome shotgun (WGS) entry which is preliminary data.</text>
</comment>
<dbReference type="AlphaFoldDB" id="A0A0A0EGQ2"/>
<dbReference type="InterPro" id="IPR027417">
    <property type="entry name" value="P-loop_NTPase"/>
</dbReference>
<organism evidence="3 4">
    <name type="scientific">Pseudooceanicola atlanticus</name>
    <dbReference type="NCBI Taxonomy" id="1461694"/>
    <lineage>
        <taxon>Bacteria</taxon>
        <taxon>Pseudomonadati</taxon>
        <taxon>Pseudomonadota</taxon>
        <taxon>Alphaproteobacteria</taxon>
        <taxon>Rhodobacterales</taxon>
        <taxon>Paracoccaceae</taxon>
        <taxon>Pseudooceanicola</taxon>
    </lineage>
</organism>
<dbReference type="eggNOG" id="COG0470">
    <property type="taxonomic scope" value="Bacteria"/>
</dbReference>
<sequence length="375" mass="40017">MSDDLPQPDRIEGAPHPRDTPHLFGQELAEAGFLDTFNSGRLHHGWLITGPRGVGKATLAWRIARFLLATPAQEDDGLFGAPPPPETLDIPDDHPVARRMASGAEPGLFVLRRPYDEKAKRLKREITVEEARKLKGFFSLSSADGGRRVVIVDAADELNVSAANAILKLLEEPPANTTLLLVAHQPSGLLPTIRSRCRELRLSPLSPTDIARALSQAEIDTDADDTALAALSGGSVGEAVRLTNLNGLPLYADLITLLGTMPRFDRARAQALADAAAARGQEDRRALLYHLIDLMMARLARTGAIGQPPMPEAAPDEAAILARLAPTPAAGRAWAQAAEEIGARLRHGEAVNLDPAALILDTVFKLQGIAGGQAA</sequence>
<dbReference type="SUPFAM" id="SSF52540">
    <property type="entry name" value="P-loop containing nucleoside triphosphate hydrolases"/>
    <property type="match status" value="1"/>
</dbReference>
<dbReference type="OrthoDB" id="9811073at2"/>
<name>A0A0A0EGQ2_9RHOB</name>